<feature type="region of interest" description="Disordered" evidence="1">
    <location>
        <begin position="134"/>
        <end position="161"/>
    </location>
</feature>
<feature type="domain" description="Transposase DDE" evidence="3">
    <location>
        <begin position="372"/>
        <end position="461"/>
    </location>
</feature>
<evidence type="ECO:0000313" key="4">
    <source>
        <dbReference type="EMBL" id="VUW93044.1"/>
    </source>
</evidence>
<dbReference type="InterPro" id="IPR025668">
    <property type="entry name" value="Tnp_DDE_dom"/>
</dbReference>
<name>A0A564SD31_9FIRM</name>
<dbReference type="PANTHER" id="PTHR33803">
    <property type="entry name" value="IS1478 TRANSPOSASE"/>
    <property type="match status" value="1"/>
</dbReference>
<dbReference type="Pfam" id="PF05598">
    <property type="entry name" value="DUF772"/>
    <property type="match status" value="1"/>
</dbReference>
<proteinExistence type="predicted"/>
<dbReference type="InterPro" id="IPR047710">
    <property type="entry name" value="Transpos_IS5-like"/>
</dbReference>
<reference evidence="4 5" key="1">
    <citation type="submission" date="2019-07" db="EMBL/GenBank/DDBJ databases">
        <authorList>
            <person name="Hibberd C M."/>
            <person name="Gehrig L. J."/>
            <person name="Chang H.-W."/>
            <person name="Venkatesh S."/>
        </authorList>
    </citation>
    <scope>NUCLEOTIDE SEQUENCE [LARGE SCALE GENOMIC DNA]</scope>
    <source>
        <strain evidence="4">Dorea_formicigenerans_SSTS_Bg7063</strain>
    </source>
</reference>
<gene>
    <name evidence="4" type="ORF">DFSSTS7063_00282</name>
</gene>
<dbReference type="RefSeq" id="WP_243131039.1">
    <property type="nucleotide sequence ID" value="NZ_CABHNI010000007.1"/>
</dbReference>
<dbReference type="Pfam" id="PF13586">
    <property type="entry name" value="DDE_Tnp_1_2"/>
    <property type="match status" value="1"/>
</dbReference>
<organism evidence="4 5">
    <name type="scientific">Dorea formicigenerans</name>
    <dbReference type="NCBI Taxonomy" id="39486"/>
    <lineage>
        <taxon>Bacteria</taxon>
        <taxon>Bacillati</taxon>
        <taxon>Bacillota</taxon>
        <taxon>Clostridia</taxon>
        <taxon>Lachnospirales</taxon>
        <taxon>Lachnospiraceae</taxon>
        <taxon>Dorea</taxon>
    </lineage>
</organism>
<dbReference type="PANTHER" id="PTHR33803:SF3">
    <property type="entry name" value="BLL1974 PROTEIN"/>
    <property type="match status" value="1"/>
</dbReference>
<evidence type="ECO:0000259" key="2">
    <source>
        <dbReference type="Pfam" id="PF05598"/>
    </source>
</evidence>
<accession>A0A564SD31</accession>
<feature type="compositionally biased region" description="Basic and acidic residues" evidence="1">
    <location>
        <begin position="134"/>
        <end position="147"/>
    </location>
</feature>
<evidence type="ECO:0008006" key="6">
    <source>
        <dbReference type="Google" id="ProtNLM"/>
    </source>
</evidence>
<sequence length="491" mass="57480">MYKYTDNTQSNFLDFNQPIGLHMNPENRWVKMADAIPWEVFEKKYSSLFKGKNGRVAKPLRLALGSLIIQTKYQYSDRELVEQLTENPYYQYFIGLPGYQEEPPIDASTLVLFRKRLKMDIIMETNEYMLDAVKEKDSSDKKDDEHNNPPSGGEGNGQDTKQEQFHENKGTLMPDATCAPSNIRYPQDFSLLNEAREKLETIIIRFCKIYGFSRPRMYRRIARKNYLALAKAKKRSTKKIRATIRKQLAFIRRDIGYLENFMQDGYAPTSKESTLLLTIYKLYEQQQYMYQNKTHSVYNRIVSIAQPWIRPIVRGKTKTPVEFGAKFDLSIDDNGLGRIEKISYEAYNESTVLKESTERFRKRTGHYPERILADQIYRTRENRKYCKIHGIRLSGPKLGRPSLEKQSAKEKKQEYQDNTDRIEVERAFSLSKRCYGMGLIRTKLYDTNLTSIALSVFVTNLFKIQSQISFTLLWLLELLTHQSADFEPEVV</sequence>
<dbReference type="AlphaFoldDB" id="A0A564SD31"/>
<dbReference type="EMBL" id="CABHNI010000007">
    <property type="protein sequence ID" value="VUW93044.1"/>
    <property type="molecule type" value="Genomic_DNA"/>
</dbReference>
<dbReference type="Proteomes" id="UP000358366">
    <property type="component" value="Unassembled WGS sequence"/>
</dbReference>
<evidence type="ECO:0000256" key="1">
    <source>
        <dbReference type="SAM" id="MobiDB-lite"/>
    </source>
</evidence>
<dbReference type="InterPro" id="IPR008490">
    <property type="entry name" value="Transposase_InsH_N"/>
</dbReference>
<feature type="domain" description="Transposase InsH N-terminal" evidence="2">
    <location>
        <begin position="25"/>
        <end position="116"/>
    </location>
</feature>
<evidence type="ECO:0000313" key="5">
    <source>
        <dbReference type="Proteomes" id="UP000358366"/>
    </source>
</evidence>
<evidence type="ECO:0000259" key="3">
    <source>
        <dbReference type="Pfam" id="PF13586"/>
    </source>
</evidence>
<protein>
    <recommendedName>
        <fullName evidence="6">IS5 family transposase</fullName>
    </recommendedName>
</protein>
<dbReference type="NCBIfam" id="NF033578">
    <property type="entry name" value="transpos_IS5_1"/>
    <property type="match status" value="1"/>
</dbReference>